<evidence type="ECO:0000313" key="3">
    <source>
        <dbReference type="Proteomes" id="UP000468735"/>
    </source>
</evidence>
<feature type="chain" id="PRO_5026305758" description="SH3 domain-containing protein" evidence="1">
    <location>
        <begin position="28"/>
        <end position="113"/>
    </location>
</feature>
<sequence length="113" mass="12056">MRKLLVTPAIGAFAIGAVMATAPTASAASQDATIQRCTHAGAVANTALYKKKKATKANKVASIKKGTVRCIEPFSKTEKGAKYKACGKSSNKWIKIMNNGTGRWAPKTCWKVR</sequence>
<dbReference type="Proteomes" id="UP000468735">
    <property type="component" value="Unassembled WGS sequence"/>
</dbReference>
<dbReference type="EMBL" id="WBMT01000022">
    <property type="protein sequence ID" value="KAB2342418.1"/>
    <property type="molecule type" value="Genomic_DNA"/>
</dbReference>
<name>A0A6H9YDT5_9ACTN</name>
<evidence type="ECO:0008006" key="4">
    <source>
        <dbReference type="Google" id="ProtNLM"/>
    </source>
</evidence>
<accession>A0A6H9YDT5</accession>
<dbReference type="RefSeq" id="WP_151567163.1">
    <property type="nucleotide sequence ID" value="NZ_WBMT01000022.1"/>
</dbReference>
<comment type="caution">
    <text evidence="2">The sequence shown here is derived from an EMBL/GenBank/DDBJ whole genome shotgun (WGS) entry which is preliminary data.</text>
</comment>
<organism evidence="2 3">
    <name type="scientific">Actinomadura rudentiformis</name>
    <dbReference type="NCBI Taxonomy" id="359158"/>
    <lineage>
        <taxon>Bacteria</taxon>
        <taxon>Bacillati</taxon>
        <taxon>Actinomycetota</taxon>
        <taxon>Actinomycetes</taxon>
        <taxon>Streptosporangiales</taxon>
        <taxon>Thermomonosporaceae</taxon>
        <taxon>Actinomadura</taxon>
    </lineage>
</organism>
<dbReference type="AlphaFoldDB" id="A0A6H9YDT5"/>
<feature type="signal peptide" evidence="1">
    <location>
        <begin position="1"/>
        <end position="27"/>
    </location>
</feature>
<keyword evidence="1" id="KW-0732">Signal</keyword>
<proteinExistence type="predicted"/>
<gene>
    <name evidence="2" type="ORF">F8566_38355</name>
</gene>
<reference evidence="2 3" key="1">
    <citation type="submission" date="2019-09" db="EMBL/GenBank/DDBJ databases">
        <title>Actinomadura physcomitrii sp. nov., a novel actinomycete isolated from moss [Physcomitrium sphaericum (Ludw) Fuernr].</title>
        <authorList>
            <person name="Zhuang X."/>
            <person name="Liu C."/>
        </authorList>
    </citation>
    <scope>NUCLEOTIDE SEQUENCE [LARGE SCALE GENOMIC DNA]</scope>
    <source>
        <strain evidence="2 3">HMC1</strain>
    </source>
</reference>
<evidence type="ECO:0000256" key="1">
    <source>
        <dbReference type="SAM" id="SignalP"/>
    </source>
</evidence>
<protein>
    <recommendedName>
        <fullName evidence="4">SH3 domain-containing protein</fullName>
    </recommendedName>
</protein>
<dbReference type="OrthoDB" id="3699238at2"/>
<evidence type="ECO:0000313" key="2">
    <source>
        <dbReference type="EMBL" id="KAB2342418.1"/>
    </source>
</evidence>
<keyword evidence="3" id="KW-1185">Reference proteome</keyword>